<accession>A0A2Z4FQJ4</accession>
<dbReference type="InterPro" id="IPR039426">
    <property type="entry name" value="TonB-dep_rcpt-like"/>
</dbReference>
<evidence type="ECO:0000256" key="5">
    <source>
        <dbReference type="ARBA" id="ARBA00022729"/>
    </source>
</evidence>
<feature type="domain" description="TonB-dependent receptor plug" evidence="13">
    <location>
        <begin position="74"/>
        <end position="162"/>
    </location>
</feature>
<keyword evidence="8" id="KW-0675">Receptor</keyword>
<proteinExistence type="inferred from homology"/>
<dbReference type="GO" id="GO:0015344">
    <property type="term" value="F:siderophore uptake transmembrane transporter activity"/>
    <property type="evidence" value="ECO:0007669"/>
    <property type="project" value="TreeGrafter"/>
</dbReference>
<keyword evidence="5" id="KW-0732">Signal</keyword>
<sequence>MLRTPSTRFASKSLAILGAALLLGVAPRLVLAEDSGAEDEDYTVKTVTSAEASVEDRRVPSGFVTRVRVDDAARYGRDLSDVLEEVPGVNMRRSAGFGRPAFASVRGGNSRQLSVSLNGMRVRAPAGIGFDIGSLSLAGLDSADVYRGPAAVVQGSGGLSGALDLRTRLPQGSGESLSATAMGGSFGTYGLAANSTFSRPDYAMRLDANWQQSAGDFDFIDAQGTRHQRVNNDHWTLGLNGAGRVDLGAHALRPLLSYEMGEGGAPGPSEFQERYRDARLEQDRLIAQLGWERPALLAADWGAVDARALAGYQRRGTAYENPDGFLGSSEVADASTVESVVFNAESGIWLDFGNMIHVNLEGRREVYGATHRVDYASSREDSAIDATRNTFGAALSNELLLGGEALSLVAGLRAEYIGDESTPLGQVSGGESTTTRSWTPLMPSFGALWRARRWLKVKGNIAQTFRAPDFDELYLDMAGVRGRSDLDPERALSWDGGLELGAEKSPVAAELVWFQSEIEESIYFVARTAYLFEAANLGSGHSRGIEATVRLRPHRRMSVRGNYTWTDAWLDAMADGTPVPGQPAHQSAARAEAELGGKGGVAWLSKLASARVFAQADWRSRVYLDSFANLYNPAFWTLDLGASVAPRPGWEVAFNARNLTDQQRGADSLQRPLPGRAFYLSLKVDLGEIQ</sequence>
<dbReference type="Proteomes" id="UP000249799">
    <property type="component" value="Chromosome"/>
</dbReference>
<organism evidence="14 15">
    <name type="scientific">Bradymonas sediminis</name>
    <dbReference type="NCBI Taxonomy" id="1548548"/>
    <lineage>
        <taxon>Bacteria</taxon>
        <taxon>Deltaproteobacteria</taxon>
        <taxon>Bradymonadales</taxon>
        <taxon>Bradymonadaceae</taxon>
        <taxon>Bradymonas</taxon>
    </lineage>
</organism>
<keyword evidence="15" id="KW-1185">Reference proteome</keyword>
<evidence type="ECO:0000256" key="4">
    <source>
        <dbReference type="ARBA" id="ARBA00022692"/>
    </source>
</evidence>
<evidence type="ECO:0000256" key="8">
    <source>
        <dbReference type="ARBA" id="ARBA00023170"/>
    </source>
</evidence>
<evidence type="ECO:0000256" key="7">
    <source>
        <dbReference type="ARBA" id="ARBA00023136"/>
    </source>
</evidence>
<comment type="similarity">
    <text evidence="10 11">Belongs to the TonB-dependent receptor family.</text>
</comment>
<comment type="subcellular location">
    <subcellularLocation>
        <location evidence="1 10">Cell outer membrane</location>
        <topology evidence="1 10">Multi-pass membrane protein</topology>
    </subcellularLocation>
</comment>
<evidence type="ECO:0000256" key="3">
    <source>
        <dbReference type="ARBA" id="ARBA00022452"/>
    </source>
</evidence>
<dbReference type="KEGG" id="bsed:DN745_18995"/>
<dbReference type="OrthoDB" id="338230at2"/>
<dbReference type="PANTHER" id="PTHR30069">
    <property type="entry name" value="TONB-DEPENDENT OUTER MEMBRANE RECEPTOR"/>
    <property type="match status" value="1"/>
</dbReference>
<dbReference type="EMBL" id="CP030032">
    <property type="protein sequence ID" value="AWV91297.1"/>
    <property type="molecule type" value="Genomic_DNA"/>
</dbReference>
<dbReference type="SUPFAM" id="SSF56935">
    <property type="entry name" value="Porins"/>
    <property type="match status" value="1"/>
</dbReference>
<dbReference type="InterPro" id="IPR000531">
    <property type="entry name" value="Beta-barrel_TonB"/>
</dbReference>
<dbReference type="AlphaFoldDB" id="A0A2Z4FQJ4"/>
<dbReference type="GO" id="GO:0009279">
    <property type="term" value="C:cell outer membrane"/>
    <property type="evidence" value="ECO:0007669"/>
    <property type="project" value="UniProtKB-SubCell"/>
</dbReference>
<evidence type="ECO:0000256" key="10">
    <source>
        <dbReference type="PROSITE-ProRule" id="PRU01360"/>
    </source>
</evidence>
<dbReference type="Pfam" id="PF00593">
    <property type="entry name" value="TonB_dep_Rec_b-barrel"/>
    <property type="match status" value="1"/>
</dbReference>
<keyword evidence="9 10" id="KW-0998">Cell outer membrane</keyword>
<evidence type="ECO:0000256" key="9">
    <source>
        <dbReference type="ARBA" id="ARBA00023237"/>
    </source>
</evidence>
<evidence type="ECO:0000256" key="11">
    <source>
        <dbReference type="RuleBase" id="RU003357"/>
    </source>
</evidence>
<evidence type="ECO:0000259" key="12">
    <source>
        <dbReference type="Pfam" id="PF00593"/>
    </source>
</evidence>
<dbReference type="GO" id="GO:0044718">
    <property type="term" value="P:siderophore transmembrane transport"/>
    <property type="evidence" value="ECO:0007669"/>
    <property type="project" value="TreeGrafter"/>
</dbReference>
<evidence type="ECO:0000313" key="14">
    <source>
        <dbReference type="EMBL" id="AWV91297.1"/>
    </source>
</evidence>
<dbReference type="Gene3D" id="2.40.170.20">
    <property type="entry name" value="TonB-dependent receptor, beta-barrel domain"/>
    <property type="match status" value="1"/>
</dbReference>
<keyword evidence="4 10" id="KW-0812">Transmembrane</keyword>
<dbReference type="PANTHER" id="PTHR30069:SF29">
    <property type="entry name" value="HEMOGLOBIN AND HEMOGLOBIN-HAPTOGLOBIN-BINDING PROTEIN 1-RELATED"/>
    <property type="match status" value="1"/>
</dbReference>
<gene>
    <name evidence="14" type="ORF">DN745_18995</name>
</gene>
<dbReference type="RefSeq" id="WP_111337437.1">
    <property type="nucleotide sequence ID" value="NZ_CP030032.1"/>
</dbReference>
<keyword evidence="2 10" id="KW-0813">Transport</keyword>
<reference evidence="14 15" key="1">
    <citation type="submission" date="2018-06" db="EMBL/GenBank/DDBJ databases">
        <title>Lujinxingia sediminis gen. nov. sp. nov., a new facultative anaerobic member of the class Deltaproteobacteria, and proposal of Lujinxingaceae fam. nov.</title>
        <authorList>
            <person name="Guo L.-Y."/>
            <person name="Li C.-M."/>
            <person name="Wang S."/>
            <person name="Du Z.-J."/>
        </authorList>
    </citation>
    <scope>NUCLEOTIDE SEQUENCE [LARGE SCALE GENOMIC DNA]</scope>
    <source>
        <strain evidence="14 15">FA350</strain>
    </source>
</reference>
<evidence type="ECO:0000256" key="2">
    <source>
        <dbReference type="ARBA" id="ARBA00022448"/>
    </source>
</evidence>
<evidence type="ECO:0000259" key="13">
    <source>
        <dbReference type="Pfam" id="PF07715"/>
    </source>
</evidence>
<dbReference type="InterPro" id="IPR037066">
    <property type="entry name" value="Plug_dom_sf"/>
</dbReference>
<evidence type="ECO:0000256" key="6">
    <source>
        <dbReference type="ARBA" id="ARBA00023077"/>
    </source>
</evidence>
<protein>
    <submittedName>
        <fullName evidence="14">Uncharacterized protein</fullName>
    </submittedName>
</protein>
<dbReference type="Gene3D" id="2.170.130.10">
    <property type="entry name" value="TonB-dependent receptor, plug domain"/>
    <property type="match status" value="1"/>
</dbReference>
<keyword evidence="3 10" id="KW-1134">Transmembrane beta strand</keyword>
<dbReference type="PROSITE" id="PS52016">
    <property type="entry name" value="TONB_DEPENDENT_REC_3"/>
    <property type="match status" value="1"/>
</dbReference>
<dbReference type="Pfam" id="PF07715">
    <property type="entry name" value="Plug"/>
    <property type="match status" value="1"/>
</dbReference>
<keyword evidence="7 10" id="KW-0472">Membrane</keyword>
<evidence type="ECO:0000256" key="1">
    <source>
        <dbReference type="ARBA" id="ARBA00004571"/>
    </source>
</evidence>
<evidence type="ECO:0000313" key="15">
    <source>
        <dbReference type="Proteomes" id="UP000249799"/>
    </source>
</evidence>
<name>A0A2Z4FQJ4_9DELT</name>
<dbReference type="InterPro" id="IPR036942">
    <property type="entry name" value="Beta-barrel_TonB_sf"/>
</dbReference>
<keyword evidence="6 11" id="KW-0798">TonB box</keyword>
<feature type="domain" description="TonB-dependent receptor-like beta-barrel" evidence="12">
    <location>
        <begin position="232"/>
        <end position="659"/>
    </location>
</feature>
<dbReference type="InterPro" id="IPR012910">
    <property type="entry name" value="Plug_dom"/>
</dbReference>